<dbReference type="SUPFAM" id="SSF52833">
    <property type="entry name" value="Thioredoxin-like"/>
    <property type="match status" value="1"/>
</dbReference>
<dbReference type="EC" id="2.5.1.18" evidence="3"/>
<protein>
    <submittedName>
        <fullName evidence="3">Bifunctional glutathione transferase/peroxidase</fullName>
        <ecNumber evidence="3">2.5.1.18</ecNumber>
    </submittedName>
</protein>
<evidence type="ECO:0000313" key="4">
    <source>
        <dbReference type="Proteomes" id="UP001323617"/>
    </source>
</evidence>
<feature type="domain" description="GST N-terminal" evidence="2">
    <location>
        <begin position="21"/>
        <end position="107"/>
    </location>
</feature>
<gene>
    <name evidence="3" type="primary">GTT1</name>
    <name evidence="3" type="ORF">QC764_700620</name>
</gene>
<dbReference type="Gene3D" id="3.40.30.10">
    <property type="entry name" value="Glutaredoxin"/>
    <property type="match status" value="1"/>
</dbReference>
<dbReference type="PROSITE" id="PS50404">
    <property type="entry name" value="GST_NTER"/>
    <property type="match status" value="1"/>
</dbReference>
<dbReference type="Proteomes" id="UP001323617">
    <property type="component" value="Unassembled WGS sequence"/>
</dbReference>
<comment type="caution">
    <text evidence="3">The sequence shown here is derived from an EMBL/GenBank/DDBJ whole genome shotgun (WGS) entry which is preliminary data.</text>
</comment>
<comment type="similarity">
    <text evidence="1">Belongs to the GST superfamily.</text>
</comment>
<dbReference type="RefSeq" id="XP_062796935.1">
    <property type="nucleotide sequence ID" value="XM_062949730.1"/>
</dbReference>
<keyword evidence="3" id="KW-0808">Transferase</keyword>
<dbReference type="PANTHER" id="PTHR44051">
    <property type="entry name" value="GLUTATHIONE S-TRANSFERASE-RELATED"/>
    <property type="match status" value="1"/>
</dbReference>
<sequence>MTSPNPQDPPQSTSTLSPSNKPEITLYWLNDYRAQPVVLLLEELDLTYTVRPFHRTPSGLAPRELEKVYPLGTSPILTISLPHREPVVLAESGFIVEYLCDHFPPKSGRKTLIPKRWVEGRGGKIGGEMGVGGHLLHYAEGSFALTLVVGVILADSLWQQQNPLLPPPHHRVRRRQDLQGVCRAPLRRNTSPFWTECSPLRLLLLAMKKARGISAGGFLTAVDILLSFNLTTARDGVGKVMVSAGDGKAGKIPLWDTSTRGWASIWRGCIGKGGI</sequence>
<accession>A0ABR0HM41</accession>
<keyword evidence="4" id="KW-1185">Reference proteome</keyword>
<evidence type="ECO:0000256" key="1">
    <source>
        <dbReference type="ARBA" id="ARBA00007409"/>
    </source>
</evidence>
<organism evidence="3 4">
    <name type="scientific">Podospora pseudoanserina</name>
    <dbReference type="NCBI Taxonomy" id="2609844"/>
    <lineage>
        <taxon>Eukaryota</taxon>
        <taxon>Fungi</taxon>
        <taxon>Dikarya</taxon>
        <taxon>Ascomycota</taxon>
        <taxon>Pezizomycotina</taxon>
        <taxon>Sordariomycetes</taxon>
        <taxon>Sordariomycetidae</taxon>
        <taxon>Sordariales</taxon>
        <taxon>Podosporaceae</taxon>
        <taxon>Podospora</taxon>
    </lineage>
</organism>
<dbReference type="GO" id="GO:0004364">
    <property type="term" value="F:glutathione transferase activity"/>
    <property type="evidence" value="ECO:0007669"/>
    <property type="project" value="UniProtKB-EC"/>
</dbReference>
<dbReference type="InterPro" id="IPR036249">
    <property type="entry name" value="Thioredoxin-like_sf"/>
</dbReference>
<evidence type="ECO:0000259" key="2">
    <source>
        <dbReference type="PROSITE" id="PS50404"/>
    </source>
</evidence>
<proteinExistence type="inferred from homology"/>
<dbReference type="GeneID" id="87970595"/>
<reference evidence="3 4" key="1">
    <citation type="journal article" date="2023" name="bioRxiv">
        <title>High-quality genome assemblies of four members of thePodospora anserinaspecies complex.</title>
        <authorList>
            <person name="Ament-Velasquez S.L."/>
            <person name="Vogan A.A."/>
            <person name="Wallerman O."/>
            <person name="Hartmann F."/>
            <person name="Gautier V."/>
            <person name="Silar P."/>
            <person name="Giraud T."/>
            <person name="Johannesson H."/>
        </authorList>
    </citation>
    <scope>NUCLEOTIDE SEQUENCE [LARGE SCALE GENOMIC DNA]</scope>
    <source>
        <strain evidence="3 4">CBS 124.78</strain>
    </source>
</reference>
<dbReference type="Pfam" id="PF13409">
    <property type="entry name" value="GST_N_2"/>
    <property type="match status" value="1"/>
</dbReference>
<dbReference type="InterPro" id="IPR004045">
    <property type="entry name" value="Glutathione_S-Trfase_N"/>
</dbReference>
<name>A0ABR0HM41_9PEZI</name>
<evidence type="ECO:0000313" key="3">
    <source>
        <dbReference type="EMBL" id="KAK4669015.1"/>
    </source>
</evidence>
<dbReference type="PANTHER" id="PTHR44051:SF9">
    <property type="entry name" value="GLUTATHIONE S-TRANSFERASE 1"/>
    <property type="match status" value="1"/>
</dbReference>
<dbReference type="EMBL" id="JAFFHC010000007">
    <property type="protein sequence ID" value="KAK4669015.1"/>
    <property type="molecule type" value="Genomic_DNA"/>
</dbReference>